<evidence type="ECO:0000256" key="6">
    <source>
        <dbReference type="ARBA" id="ARBA00013321"/>
    </source>
</evidence>
<evidence type="ECO:0000256" key="5">
    <source>
        <dbReference type="ARBA" id="ARBA00012280"/>
    </source>
</evidence>
<evidence type="ECO:0000313" key="14">
    <source>
        <dbReference type="Proteomes" id="UP001210865"/>
    </source>
</evidence>
<evidence type="ECO:0000256" key="1">
    <source>
        <dbReference type="ARBA" id="ARBA00001964"/>
    </source>
</evidence>
<keyword evidence="14" id="KW-1185">Reference proteome</keyword>
<keyword evidence="7 13" id="KW-0560">Oxidoreductase</keyword>
<feature type="region of interest" description="Disordered" evidence="11">
    <location>
        <begin position="50"/>
        <end position="108"/>
    </location>
</feature>
<gene>
    <name evidence="13" type="ORF">PBT88_05320</name>
</gene>
<dbReference type="InterPro" id="IPR029061">
    <property type="entry name" value="THDP-binding"/>
</dbReference>
<name>A0ABY7NRX5_9SPHN</name>
<dbReference type="NCBIfam" id="NF006914">
    <property type="entry name" value="PRK09404.1"/>
    <property type="match status" value="1"/>
</dbReference>
<evidence type="ECO:0000256" key="3">
    <source>
        <dbReference type="ARBA" id="ARBA00006936"/>
    </source>
</evidence>
<dbReference type="Gene3D" id="1.10.287.1150">
    <property type="entry name" value="TPP helical domain"/>
    <property type="match status" value="1"/>
</dbReference>
<dbReference type="PANTHER" id="PTHR23152">
    <property type="entry name" value="2-OXOGLUTARATE DEHYDROGENASE"/>
    <property type="match status" value="1"/>
</dbReference>
<dbReference type="EC" id="1.2.4.2" evidence="5"/>
<dbReference type="GO" id="GO:0004591">
    <property type="term" value="F:oxoglutarate dehydrogenase (succinyl-transferring) activity"/>
    <property type="evidence" value="ECO:0007669"/>
    <property type="project" value="UniProtKB-EC"/>
</dbReference>
<protein>
    <recommendedName>
        <fullName evidence="6">2-oxoglutarate dehydrogenase E1 component</fullName>
        <ecNumber evidence="5">1.2.4.2</ecNumber>
    </recommendedName>
    <alternativeName>
        <fullName evidence="10">Alpha-ketoglutarate dehydrogenase</fullName>
    </alternativeName>
</protein>
<dbReference type="Gene3D" id="3.40.50.970">
    <property type="match status" value="1"/>
</dbReference>
<dbReference type="NCBIfam" id="TIGR00239">
    <property type="entry name" value="2oxo_dh_E1"/>
    <property type="match status" value="1"/>
</dbReference>
<accession>A0ABY7NRX5</accession>
<evidence type="ECO:0000256" key="7">
    <source>
        <dbReference type="ARBA" id="ARBA00023002"/>
    </source>
</evidence>
<feature type="domain" description="Transketolase-like pyrimidine-binding" evidence="12">
    <location>
        <begin position="628"/>
        <end position="818"/>
    </location>
</feature>
<dbReference type="NCBIfam" id="NF008907">
    <property type="entry name" value="PRK12270.1"/>
    <property type="match status" value="1"/>
</dbReference>
<dbReference type="InterPro" id="IPR042179">
    <property type="entry name" value="KGD_C_sf"/>
</dbReference>
<feature type="compositionally biased region" description="Low complexity" evidence="11">
    <location>
        <begin position="96"/>
        <end position="108"/>
    </location>
</feature>
<organism evidence="13 14">
    <name type="scientific">Sphingomonas abietis</name>
    <dbReference type="NCBI Taxonomy" id="3012344"/>
    <lineage>
        <taxon>Bacteria</taxon>
        <taxon>Pseudomonadati</taxon>
        <taxon>Pseudomonadota</taxon>
        <taxon>Alphaproteobacteria</taxon>
        <taxon>Sphingomonadales</taxon>
        <taxon>Sphingomonadaceae</taxon>
        <taxon>Sphingomonas</taxon>
    </lineage>
</organism>
<dbReference type="EMBL" id="CP115174">
    <property type="protein sequence ID" value="WBO23550.1"/>
    <property type="molecule type" value="Genomic_DNA"/>
</dbReference>
<dbReference type="Gene3D" id="3.40.50.12470">
    <property type="match status" value="1"/>
</dbReference>
<dbReference type="SUPFAM" id="SSF52518">
    <property type="entry name" value="Thiamin diphosphate-binding fold (THDP-binding)"/>
    <property type="match status" value="2"/>
</dbReference>
<evidence type="ECO:0000313" key="13">
    <source>
        <dbReference type="EMBL" id="WBO23550.1"/>
    </source>
</evidence>
<dbReference type="CDD" id="cd02016">
    <property type="entry name" value="TPP_E1_OGDC_like"/>
    <property type="match status" value="1"/>
</dbReference>
<evidence type="ECO:0000256" key="2">
    <source>
        <dbReference type="ARBA" id="ARBA00003906"/>
    </source>
</evidence>
<comment type="subunit">
    <text evidence="4">Homodimer. Part of the 2-oxoglutarate dehydrogenase (OGDH) complex composed of E1 (2-oxoglutarate dehydrogenase), E2 (dihydrolipoamide succinyltransferase) and E3 (dihydrolipoamide dehydrogenase); the complex contains multiple copies of the three enzymatic components (E1, E2 and E3).</text>
</comment>
<comment type="function">
    <text evidence="2">E1 component of the 2-oxoglutarate dehydrogenase (OGDH) complex which catalyzes the decarboxylation of 2-oxoglutarate, the first step in the conversion of 2-oxoglutarate to succinyl-CoA and CO(2).</text>
</comment>
<dbReference type="Pfam" id="PF02779">
    <property type="entry name" value="Transket_pyr"/>
    <property type="match status" value="1"/>
</dbReference>
<dbReference type="InterPro" id="IPR032106">
    <property type="entry name" value="2-oxogl_dehyd_N"/>
</dbReference>
<dbReference type="InterPro" id="IPR005475">
    <property type="entry name" value="Transketolase-like_Pyr-bd"/>
</dbReference>
<evidence type="ECO:0000256" key="8">
    <source>
        <dbReference type="ARBA" id="ARBA00023052"/>
    </source>
</evidence>
<evidence type="ECO:0000256" key="11">
    <source>
        <dbReference type="SAM" id="MobiDB-lite"/>
    </source>
</evidence>
<dbReference type="Pfam" id="PF16870">
    <property type="entry name" value="OxoGdeHyase_C"/>
    <property type="match status" value="1"/>
</dbReference>
<evidence type="ECO:0000259" key="12">
    <source>
        <dbReference type="SMART" id="SM00861"/>
    </source>
</evidence>
<dbReference type="PANTHER" id="PTHR23152:SF4">
    <property type="entry name" value="2-OXOADIPATE DEHYDROGENASE COMPLEX COMPONENT E1"/>
    <property type="match status" value="1"/>
</dbReference>
<proteinExistence type="inferred from homology"/>
<keyword evidence="8" id="KW-0786">Thiamine pyrophosphate</keyword>
<evidence type="ECO:0000256" key="10">
    <source>
        <dbReference type="ARBA" id="ARBA00030680"/>
    </source>
</evidence>
<evidence type="ECO:0000256" key="9">
    <source>
        <dbReference type="ARBA" id="ARBA00023152"/>
    </source>
</evidence>
<dbReference type="RefSeq" id="WP_270078182.1">
    <property type="nucleotide sequence ID" value="NZ_CP115174.1"/>
</dbReference>
<dbReference type="InterPro" id="IPR011603">
    <property type="entry name" value="2oxoglutarate_DH_E1"/>
</dbReference>
<keyword evidence="9" id="KW-0324">Glycolysis</keyword>
<dbReference type="InterPro" id="IPR001017">
    <property type="entry name" value="DH_E1"/>
</dbReference>
<evidence type="ECO:0000256" key="4">
    <source>
        <dbReference type="ARBA" id="ARBA00011301"/>
    </source>
</evidence>
<dbReference type="PIRSF" id="PIRSF000157">
    <property type="entry name" value="Oxoglu_dh_E1"/>
    <property type="match status" value="1"/>
</dbReference>
<dbReference type="InterPro" id="IPR031717">
    <property type="entry name" value="ODO-1/KGD_C"/>
</dbReference>
<comment type="cofactor">
    <cofactor evidence="1">
        <name>thiamine diphosphate</name>
        <dbReference type="ChEBI" id="CHEBI:58937"/>
    </cofactor>
</comment>
<dbReference type="SMART" id="SM00861">
    <property type="entry name" value="Transket_pyr"/>
    <property type="match status" value="1"/>
</dbReference>
<dbReference type="Pfam" id="PF00676">
    <property type="entry name" value="E1_dh"/>
    <property type="match status" value="1"/>
</dbReference>
<sequence>MGYEGSDIDFAGASPTFVEDLYRRWLRDEASVDPTWGNYFRSVEQAVSAPSWAKPNWPPTETDALTAGLDPTQMQPAPKPAKGGAGAKAAPRAEEAPSAATAKPASTDSASVEAAALDSIRAMMLIRTYRVRGHLAADLDPLGLASRDLPADLTPAYHGFTDADLDRPIYIGGTLGLDRVTVRELVEILRRNYCGRVGLEYMHIGDVEERRFLQERMEGRDKEITFTPEGKKSILAKVIQGEQYEKFLGKKYVGTKRFGLDGGESMLPALEAVIKYGGASGVEAIEVGMPHRGRLNVLTNVMGKPYRAVFSEFAGGSASPDDVGGSGDVKYHLGTSSDREFDGAKVHLSLAANPSHLEAVDPVVLGKARAKQTKLGDNERTKVLPILMHGDAAFAGQGVIMECFGFSGLRGYSTGGTIHFVVNNQVGFTTSPQFARSSPYPSDIAKMVQAPILHVNGDDPEAVTFACKLAIDFRQAFKRDVVIDMWCYRRFGHNEGDEPGFTQPLMYDEIRKHPPVSAIYAERLKAEGVVDDAWVAAEEARVVGLLDEEFEAGKSYKVNKADWFEGEWAGLQQARELGARSGKTAVVKSQIDALVPVLTEAPEGFNLHKTLARILDQKKQMFASGTGFDWATAEALAFGTLLQDGYGVRLSGQDCVRGTFSHRHAGWNDQKDGHRYFPLSTVDRSFQVLDSPLSEYGVLGFEYGYASTAPKTLVLWEAQFGDFANTAQVIMDQFISSSESKWLRSNGLVMLLPHGYEGQGPEHSSARLERYLQLCAEDNMQVANCTTPANYFHILRRQMVRDFRKPLIMMAPKSLLRHKAAVSTIEDMVGDSRFHRVLFDPSAPADKAVKRLVLCSGKVAYDLFDARDAAGDQNTAILRVEQLYPFPSDVIVERLKASPDIETVVWAQEEPKNQGSWNFAEDLVEACLVEAGCKARRPVYAGRAASASTATGSAKRHAAEQKALVADALGHIAASSSAQAA</sequence>
<dbReference type="Pfam" id="PF16078">
    <property type="entry name" value="2-oxogl_dehyd_N"/>
    <property type="match status" value="1"/>
</dbReference>
<dbReference type="Gene3D" id="3.40.50.11610">
    <property type="entry name" value="Multifunctional 2-oxoglutarate metabolism enzyme, C-terminal domain"/>
    <property type="match status" value="1"/>
</dbReference>
<comment type="similarity">
    <text evidence="3">Belongs to the alpha-ketoglutarate dehydrogenase family.</text>
</comment>
<dbReference type="Proteomes" id="UP001210865">
    <property type="component" value="Chromosome"/>
</dbReference>
<reference evidence="13 14" key="1">
    <citation type="submission" date="2022-12" db="EMBL/GenBank/DDBJ databases">
        <title>Sphingomonas abieness sp. nov., an endophytic bacterium isolated from Abies koreana.</title>
        <authorList>
            <person name="Jiang L."/>
            <person name="Lee J."/>
        </authorList>
    </citation>
    <scope>NUCLEOTIDE SEQUENCE [LARGE SCALE GENOMIC DNA]</scope>
    <source>
        <strain evidence="14">PAMB 00755</strain>
    </source>
</reference>